<evidence type="ECO:0000313" key="1">
    <source>
        <dbReference type="EMBL" id="MBA8823813.1"/>
    </source>
</evidence>
<dbReference type="RefSeq" id="WP_182543057.1">
    <property type="nucleotide sequence ID" value="NZ_JACGWZ010000001.1"/>
</dbReference>
<comment type="caution">
    <text evidence="1">The sequence shown here is derived from an EMBL/GenBank/DDBJ whole genome shotgun (WGS) entry which is preliminary data.</text>
</comment>
<dbReference type="AlphaFoldDB" id="A0A839DRW3"/>
<gene>
    <name evidence="1" type="ORF">FHX42_001142</name>
</gene>
<sequence>MTRVHVVGYGYGDGWLETDTQEWIDDRGEYAQELTEDLRDWMAEHDHEWPHDDVLAQWVTDRTGQQPCGLHGDGLMWHHQLCNFADHLLDDFGFVLLSTVEHDDLMVIVSDQCGRMVQPEVYRSTELELETWADYSRATGECARGHRWMTEDTVTLRAEDGRHSQSYRVAERIRVPFDDRDRAYVACPDCGKAVHFETY</sequence>
<keyword evidence="2" id="KW-1185">Reference proteome</keyword>
<name>A0A839DRW3_9PSEU</name>
<reference evidence="1 2" key="1">
    <citation type="submission" date="2020-07" db="EMBL/GenBank/DDBJ databases">
        <title>Sequencing the genomes of 1000 actinobacteria strains.</title>
        <authorList>
            <person name="Klenk H.-P."/>
        </authorList>
    </citation>
    <scope>NUCLEOTIDE SEQUENCE [LARGE SCALE GENOMIC DNA]</scope>
    <source>
        <strain evidence="1 2">DSM 45975</strain>
    </source>
</reference>
<protein>
    <submittedName>
        <fullName evidence="1">Uncharacterized protein</fullName>
    </submittedName>
</protein>
<organism evidence="1 2">
    <name type="scientific">Halosaccharopolyspora lacisalsi</name>
    <dbReference type="NCBI Taxonomy" id="1000566"/>
    <lineage>
        <taxon>Bacteria</taxon>
        <taxon>Bacillati</taxon>
        <taxon>Actinomycetota</taxon>
        <taxon>Actinomycetes</taxon>
        <taxon>Pseudonocardiales</taxon>
        <taxon>Pseudonocardiaceae</taxon>
        <taxon>Halosaccharopolyspora</taxon>
    </lineage>
</organism>
<proteinExistence type="predicted"/>
<dbReference type="EMBL" id="JACGWZ010000001">
    <property type="protein sequence ID" value="MBA8823813.1"/>
    <property type="molecule type" value="Genomic_DNA"/>
</dbReference>
<evidence type="ECO:0000313" key="2">
    <source>
        <dbReference type="Proteomes" id="UP000569329"/>
    </source>
</evidence>
<dbReference type="Proteomes" id="UP000569329">
    <property type="component" value="Unassembled WGS sequence"/>
</dbReference>
<accession>A0A839DRW3</accession>